<dbReference type="AlphaFoldDB" id="A0A5M9K281"/>
<accession>A0A5M9K281</accession>
<gene>
    <name evidence="1" type="ORF">EYC84_004241</name>
</gene>
<evidence type="ECO:0000313" key="1">
    <source>
        <dbReference type="EMBL" id="KAA8575020.1"/>
    </source>
</evidence>
<evidence type="ECO:0000313" key="2">
    <source>
        <dbReference type="Proteomes" id="UP000322873"/>
    </source>
</evidence>
<proteinExistence type="predicted"/>
<dbReference type="Proteomes" id="UP000322873">
    <property type="component" value="Unassembled WGS sequence"/>
</dbReference>
<keyword evidence="2" id="KW-1185">Reference proteome</keyword>
<protein>
    <submittedName>
        <fullName evidence="1">Uncharacterized protein</fullName>
    </submittedName>
</protein>
<comment type="caution">
    <text evidence="1">The sequence shown here is derived from an EMBL/GenBank/DDBJ whole genome shotgun (WGS) entry which is preliminary data.</text>
</comment>
<name>A0A5M9K281_MONFR</name>
<organism evidence="1 2">
    <name type="scientific">Monilinia fructicola</name>
    <name type="common">Brown rot fungus</name>
    <name type="synonym">Ciboria fructicola</name>
    <dbReference type="NCBI Taxonomy" id="38448"/>
    <lineage>
        <taxon>Eukaryota</taxon>
        <taxon>Fungi</taxon>
        <taxon>Dikarya</taxon>
        <taxon>Ascomycota</taxon>
        <taxon>Pezizomycotina</taxon>
        <taxon>Leotiomycetes</taxon>
        <taxon>Helotiales</taxon>
        <taxon>Sclerotiniaceae</taxon>
        <taxon>Monilinia</taxon>
    </lineage>
</organism>
<reference evidence="1 2" key="1">
    <citation type="submission" date="2019-06" db="EMBL/GenBank/DDBJ databases">
        <title>Genome Sequence of the Brown Rot Fungal Pathogen Monilinia fructicola.</title>
        <authorList>
            <person name="De Miccolis Angelini R.M."/>
            <person name="Landi L."/>
            <person name="Abate D."/>
            <person name="Pollastro S."/>
            <person name="Romanazzi G."/>
            <person name="Faretra F."/>
        </authorList>
    </citation>
    <scope>NUCLEOTIDE SEQUENCE [LARGE SCALE GENOMIC DNA]</scope>
    <source>
        <strain evidence="1 2">Mfrc123</strain>
    </source>
</reference>
<sequence>MLVAGDSVYVQGKRRVTCLRAIPVFMSHCNYPYLQVVPSDFPRNLFNCLIHQSCSCRLDFLRVIKIHDSITV</sequence>
<dbReference type="EMBL" id="VICG01000002">
    <property type="protein sequence ID" value="KAA8575020.1"/>
    <property type="molecule type" value="Genomic_DNA"/>
</dbReference>